<proteinExistence type="predicted"/>
<keyword evidence="4" id="KW-1185">Reference proteome</keyword>
<dbReference type="GO" id="GO:0003677">
    <property type="term" value="F:DNA binding"/>
    <property type="evidence" value="ECO:0007669"/>
    <property type="project" value="InterPro"/>
</dbReference>
<gene>
    <name evidence="3" type="ORF">SAMN05192533_12164</name>
</gene>
<evidence type="ECO:0000259" key="2">
    <source>
        <dbReference type="Pfam" id="PF04471"/>
    </source>
</evidence>
<accession>A0A1H8JKF6</accession>
<reference evidence="4" key="1">
    <citation type="submission" date="2016-10" db="EMBL/GenBank/DDBJ databases">
        <authorList>
            <person name="Varghese N."/>
            <person name="Submissions S."/>
        </authorList>
    </citation>
    <scope>NUCLEOTIDE SEQUENCE [LARGE SCALE GENOMIC DNA]</scope>
    <source>
        <strain evidence="4">B48,IBRC-M 10115,DSM 25386,CECT 8001</strain>
    </source>
</reference>
<keyword evidence="3" id="KW-0255">Endonuclease</keyword>
<feature type="domain" description="Restriction endonuclease type IV Mrr" evidence="2">
    <location>
        <begin position="88"/>
        <end position="196"/>
    </location>
</feature>
<evidence type="ECO:0000256" key="1">
    <source>
        <dbReference type="SAM" id="Phobius"/>
    </source>
</evidence>
<dbReference type="Gene3D" id="3.40.1350.10">
    <property type="match status" value="1"/>
</dbReference>
<dbReference type="AlphaFoldDB" id="A0A1H8JKF6"/>
<dbReference type="Proteomes" id="UP000198553">
    <property type="component" value="Unassembled WGS sequence"/>
</dbReference>
<keyword evidence="1" id="KW-0812">Transmembrane</keyword>
<dbReference type="STRING" id="930146.SAMN05192533_12164"/>
<evidence type="ECO:0000313" key="4">
    <source>
        <dbReference type="Proteomes" id="UP000198553"/>
    </source>
</evidence>
<dbReference type="RefSeq" id="WP_090749940.1">
    <property type="nucleotide sequence ID" value="NZ_FOBW01000021.1"/>
</dbReference>
<keyword evidence="1" id="KW-1133">Transmembrane helix</keyword>
<dbReference type="PANTHER" id="PTHR30015">
    <property type="entry name" value="MRR RESTRICTION SYSTEM PROTEIN"/>
    <property type="match status" value="1"/>
</dbReference>
<dbReference type="InterPro" id="IPR011856">
    <property type="entry name" value="tRNA_endonuc-like_dom_sf"/>
</dbReference>
<dbReference type="InterPro" id="IPR011335">
    <property type="entry name" value="Restrct_endonuc-II-like"/>
</dbReference>
<dbReference type="OrthoDB" id="9797274at2"/>
<dbReference type="Pfam" id="PF04471">
    <property type="entry name" value="Mrr_cat"/>
    <property type="match status" value="1"/>
</dbReference>
<dbReference type="GO" id="GO:0015666">
    <property type="term" value="F:restriction endodeoxyribonuclease activity"/>
    <property type="evidence" value="ECO:0007669"/>
    <property type="project" value="TreeGrafter"/>
</dbReference>
<dbReference type="GO" id="GO:0009307">
    <property type="term" value="P:DNA restriction-modification system"/>
    <property type="evidence" value="ECO:0007669"/>
    <property type="project" value="InterPro"/>
</dbReference>
<protein>
    <submittedName>
        <fullName evidence="3">Restriction endonuclease</fullName>
    </submittedName>
</protein>
<feature type="transmembrane region" description="Helical" evidence="1">
    <location>
        <begin position="39"/>
        <end position="56"/>
    </location>
</feature>
<keyword evidence="3" id="KW-0540">Nuclease</keyword>
<dbReference type="InterPro" id="IPR052906">
    <property type="entry name" value="Type_IV_Methyl-Rstrct_Enzyme"/>
</dbReference>
<sequence length="197" mass="22565">MKAKRKSRKDFDKHIISGIMLFCWFFTTADYIKEIPSDVSTGVFLLSLPFLVGLTNKRFRKFVIRMILVFIKSFRYKSGLPVDLKKVDTMAGLEFERFLKPVFERQGYLADVTQGSGDYGADLILRKGRKKYVVQAKRYNSNIGVSAVQQVVAAVSFYRAHGAIVVTNRYFTPAARELAMVNEVRLIDRDELTKLLC</sequence>
<evidence type="ECO:0000313" key="3">
    <source>
        <dbReference type="EMBL" id="SEN80995.1"/>
    </source>
</evidence>
<keyword evidence="3" id="KW-0378">Hydrolase</keyword>
<dbReference type="EMBL" id="FOBW01000021">
    <property type="protein sequence ID" value="SEN80995.1"/>
    <property type="molecule type" value="Genomic_DNA"/>
</dbReference>
<dbReference type="InterPro" id="IPR007560">
    <property type="entry name" value="Restrct_endonuc_IV_Mrr"/>
</dbReference>
<organism evidence="3 4">
    <name type="scientific">Mesobacillus persicus</name>
    <dbReference type="NCBI Taxonomy" id="930146"/>
    <lineage>
        <taxon>Bacteria</taxon>
        <taxon>Bacillati</taxon>
        <taxon>Bacillota</taxon>
        <taxon>Bacilli</taxon>
        <taxon>Bacillales</taxon>
        <taxon>Bacillaceae</taxon>
        <taxon>Mesobacillus</taxon>
    </lineage>
</organism>
<name>A0A1H8JKF6_9BACI</name>
<dbReference type="SUPFAM" id="SSF52980">
    <property type="entry name" value="Restriction endonuclease-like"/>
    <property type="match status" value="1"/>
</dbReference>
<dbReference type="PANTHER" id="PTHR30015:SF6">
    <property type="entry name" value="SLL1429 PROTEIN"/>
    <property type="match status" value="1"/>
</dbReference>
<keyword evidence="1" id="KW-0472">Membrane</keyword>